<evidence type="ECO:0000313" key="2">
    <source>
        <dbReference type="EMBL" id="GGA60386.1"/>
    </source>
</evidence>
<keyword evidence="1" id="KW-1133">Transmembrane helix</keyword>
<dbReference type="Proteomes" id="UP000618591">
    <property type="component" value="Unassembled WGS sequence"/>
</dbReference>
<reference evidence="3" key="1">
    <citation type="journal article" date="2019" name="Int. J. Syst. Evol. Microbiol.">
        <title>The Global Catalogue of Microorganisms (GCM) 10K type strain sequencing project: providing services to taxonomists for standard genome sequencing and annotation.</title>
        <authorList>
            <consortium name="The Broad Institute Genomics Platform"/>
            <consortium name="The Broad Institute Genome Sequencing Center for Infectious Disease"/>
            <person name="Wu L."/>
            <person name="Ma J."/>
        </authorList>
    </citation>
    <scope>NUCLEOTIDE SEQUENCE [LARGE SCALE GENOMIC DNA]</scope>
    <source>
        <strain evidence="3">CGMCC 1.10106</strain>
    </source>
</reference>
<feature type="transmembrane region" description="Helical" evidence="1">
    <location>
        <begin position="67"/>
        <end position="88"/>
    </location>
</feature>
<keyword evidence="1" id="KW-0472">Membrane</keyword>
<feature type="transmembrane region" description="Helical" evidence="1">
    <location>
        <begin position="6"/>
        <end position="23"/>
    </location>
</feature>
<feature type="transmembrane region" description="Helical" evidence="1">
    <location>
        <begin position="100"/>
        <end position="118"/>
    </location>
</feature>
<keyword evidence="3" id="KW-1185">Reference proteome</keyword>
<dbReference type="EMBL" id="BMDW01000028">
    <property type="protein sequence ID" value="GGA60386.1"/>
    <property type="molecule type" value="Genomic_DNA"/>
</dbReference>
<keyword evidence="1" id="KW-0812">Transmembrane</keyword>
<evidence type="ECO:0000256" key="1">
    <source>
        <dbReference type="SAM" id="Phobius"/>
    </source>
</evidence>
<dbReference type="Pfam" id="PF20334">
    <property type="entry name" value="DUF6629"/>
    <property type="match status" value="1"/>
</dbReference>
<comment type="caution">
    <text evidence="2">The sequence shown here is derived from an EMBL/GenBank/DDBJ whole genome shotgun (WGS) entry which is preliminary data.</text>
</comment>
<accession>A0ABQ1H8B5</accession>
<feature type="transmembrane region" description="Helical" evidence="1">
    <location>
        <begin position="35"/>
        <end position="55"/>
    </location>
</feature>
<protein>
    <submittedName>
        <fullName evidence="2">Uncharacterized protein</fullName>
    </submittedName>
</protein>
<sequence length="230" mass="24920">MCFSATASFTAGAGLLIIGLVTVRRARTAAELPFALVPALFGVQQLIEGALWLTFPDKDPLLNVVLTYAYSVFSHVFWPIYVPVAVMLIEGTNWRRKATVGIAVASAAAGMYLLYALITQPIVAQVIGHHITYVSPHFYGTGVMALYLLGTCISPLFSSHAMVRAFGVAAFISFVAAYVFFALWFISVWCFLAAVMSGFVLLHFSRPLPAWSGRKAPLPSPRQAGTAVIR</sequence>
<dbReference type="InterPro" id="IPR046737">
    <property type="entry name" value="DUF6629"/>
</dbReference>
<name>A0ABQ1H8B5_9SPHN</name>
<organism evidence="2 3">
    <name type="scientific">Sphingomonas psychrolutea</name>
    <dbReference type="NCBI Taxonomy" id="1259676"/>
    <lineage>
        <taxon>Bacteria</taxon>
        <taxon>Pseudomonadati</taxon>
        <taxon>Pseudomonadota</taxon>
        <taxon>Alphaproteobacteria</taxon>
        <taxon>Sphingomonadales</taxon>
        <taxon>Sphingomonadaceae</taxon>
        <taxon>Sphingomonas</taxon>
    </lineage>
</organism>
<dbReference type="RefSeq" id="WP_229733316.1">
    <property type="nucleotide sequence ID" value="NZ_BMDW01000028.1"/>
</dbReference>
<gene>
    <name evidence="2" type="ORF">GCM10011395_33480</name>
</gene>
<proteinExistence type="predicted"/>
<evidence type="ECO:0000313" key="3">
    <source>
        <dbReference type="Proteomes" id="UP000618591"/>
    </source>
</evidence>